<feature type="domain" description="Piezo TM1-24" evidence="15">
    <location>
        <begin position="133"/>
        <end position="407"/>
    </location>
</feature>
<evidence type="ECO:0000256" key="1">
    <source>
        <dbReference type="ARBA" id="ARBA00004651"/>
    </source>
</evidence>
<feature type="transmembrane region" description="Helical" evidence="11">
    <location>
        <begin position="329"/>
        <end position="347"/>
    </location>
</feature>
<keyword evidence="18" id="KW-1185">Reference proteome</keyword>
<evidence type="ECO:0000256" key="2">
    <source>
        <dbReference type="ARBA" id="ARBA00007821"/>
    </source>
</evidence>
<keyword evidence="9" id="KW-0407">Ion channel</keyword>
<organism evidence="17 18">
    <name type="scientific">Mastacembelus armatus</name>
    <name type="common">zig-zag eel</name>
    <dbReference type="NCBI Taxonomy" id="205130"/>
    <lineage>
        <taxon>Eukaryota</taxon>
        <taxon>Metazoa</taxon>
        <taxon>Chordata</taxon>
        <taxon>Craniata</taxon>
        <taxon>Vertebrata</taxon>
        <taxon>Euteleostomi</taxon>
        <taxon>Actinopterygii</taxon>
        <taxon>Neopterygii</taxon>
        <taxon>Teleostei</taxon>
        <taxon>Neoteleostei</taxon>
        <taxon>Acanthomorphata</taxon>
        <taxon>Anabantaria</taxon>
        <taxon>Synbranchiformes</taxon>
        <taxon>Mastacembelidae</taxon>
        <taxon>Mastacembelus</taxon>
    </lineage>
</organism>
<feature type="transmembrane region" description="Helical" evidence="11">
    <location>
        <begin position="785"/>
        <end position="808"/>
    </location>
</feature>
<feature type="compositionally biased region" description="Acidic residues" evidence="10">
    <location>
        <begin position="974"/>
        <end position="989"/>
    </location>
</feature>
<feature type="transmembrane region" description="Helical" evidence="11">
    <location>
        <begin position="297"/>
        <end position="317"/>
    </location>
</feature>
<keyword evidence="5 11" id="KW-0812">Transmembrane</keyword>
<feature type="transmembrane region" description="Helical" evidence="11">
    <location>
        <begin position="1190"/>
        <end position="1216"/>
    </location>
</feature>
<feature type="domain" description="Piezo TM25-28" evidence="13">
    <location>
        <begin position="747"/>
        <end position="924"/>
    </location>
</feature>
<feature type="transmembrane region" description="Helical" evidence="11">
    <location>
        <begin position="61"/>
        <end position="81"/>
    </location>
</feature>
<evidence type="ECO:0000313" key="17">
    <source>
        <dbReference type="Ensembl" id="ENSMAMP00000041559.1"/>
    </source>
</evidence>
<dbReference type="GO" id="GO:0005886">
    <property type="term" value="C:plasma membrane"/>
    <property type="evidence" value="ECO:0007669"/>
    <property type="project" value="UniProtKB-SubCell"/>
</dbReference>
<name>A0A7N8WWD9_9TELE</name>
<evidence type="ECO:0000259" key="12">
    <source>
        <dbReference type="Pfam" id="PF12166"/>
    </source>
</evidence>
<feature type="transmembrane region" description="Helical" evidence="11">
    <location>
        <begin position="1228"/>
        <end position="1247"/>
    </location>
</feature>
<feature type="domain" description="Piezo TM25-28" evidence="13">
    <location>
        <begin position="932"/>
        <end position="1004"/>
    </location>
</feature>
<evidence type="ECO:0000256" key="6">
    <source>
        <dbReference type="ARBA" id="ARBA00022989"/>
    </source>
</evidence>
<feature type="transmembrane region" description="Helical" evidence="11">
    <location>
        <begin position="20"/>
        <end position="41"/>
    </location>
</feature>
<evidence type="ECO:0000256" key="5">
    <source>
        <dbReference type="ARBA" id="ARBA00022692"/>
    </source>
</evidence>
<dbReference type="Pfam" id="PF23188">
    <property type="entry name" value="THU_Piezo1"/>
    <property type="match status" value="1"/>
</dbReference>
<evidence type="ECO:0008006" key="19">
    <source>
        <dbReference type="Google" id="ProtNLM"/>
    </source>
</evidence>
<evidence type="ECO:0000256" key="10">
    <source>
        <dbReference type="SAM" id="MobiDB-lite"/>
    </source>
</evidence>
<keyword evidence="7" id="KW-0406">Ion transport</keyword>
<keyword evidence="4" id="KW-1003">Cell membrane</keyword>
<evidence type="ECO:0000256" key="11">
    <source>
        <dbReference type="SAM" id="Phobius"/>
    </source>
</evidence>
<evidence type="ECO:0000259" key="15">
    <source>
        <dbReference type="Pfam" id="PF24871"/>
    </source>
</evidence>
<dbReference type="InterPro" id="IPR031805">
    <property type="entry name" value="Piezo_TM25-28"/>
</dbReference>
<dbReference type="InterPro" id="IPR027272">
    <property type="entry name" value="Piezo"/>
</dbReference>
<sequence length="1887" mass="217274">MVGPCPGPHLQVCVCDVTALLLLSLPAVLLLPAALTAGGVASQLHLHQVTHLFSLIIDHKLLAHSLWVFGLVPVVSVDCGAPWRLQLNSELSWFDFSSPLMLLLLYHTVASLWRNQGWDGKEVDEEETRGLEEEGGVGASSMAFSFLLRQSYVCALVSMMAWPITYVSWLTCVLLIWSCILWMMRERRRYTLMSSPWLVAYGNLLLILQYMYSFPSIEEVPGLFPRKDDPCRELASKLMCLLTFWLLLRQALTEKRDRQLSAITMEVMVAVVTRMFVKYWIYVCGTMFFFVSFEGKIVLYKVIYMVMFLCCVALYQLNYERWRALLRGFWVAVVFYSMLVLILIYTFQFPSSPHTWSYYTGLSTHRLEDLGLEKFSVPVLFTRILIPAAFLLVCVIHLHYFHRPFLQLTDLKTEEQEEKQTGAVLSSGLVSWRLVVDRLSVLLLRFLLSLQRLQRLLWWILELHIAKIMFSYIIWVCVKEVCVFNLPFVVCVGVALPCRMWRPLLSGVCTVWTCVVIVCKMLYQLNIIQVSNDITNNLVMLALLAFEVTVYRHQVLYRLRRNNIPPPTRTLFHDITRSHLDDNMLSCIKYFLNYFFYKFGLETCFLLAVNVIGQRMDLFAVGHAFGLITLLSRRSRRRIAFVWPKYCYFLSGLFCFQYLLCIGFPPAACKEYPWRLPSSNMDSNVVKWLFLPDHLTPPNPLFLLYDFLLLLGASLQLQVFEEELQASVQVLAGDNSEVDEDKGQDTHLSQLFNCRSYLDMMKVIIFSYMFWFVLTIIFITGTTRISVFCMGYLVACFYFLLVGGNLLLKPVKSILVYWDCLIGYNVLVITMKNILSILACGFIKSLVLNHCWLIQLFSLACTIKGYTKPEQHSSKQCELPSDEAGIIWDGICFCFLLLQRRVFRSHYFLYVVLDLQNTQVLASRYTTKSTYPQTQYTQPCQENRKCQQQKVWWRPWVNHASMVRSGDYYLFETDSEEEEEQREEEEEKETELPDKSALQVIISYSTVDMNQVMTWVRTRICVWTKPGSKSGPGPGPGTGSRPDTVLRRFSNVGRFCCVLLSALLDSLTAWLSSLCQEHIDISTVLRIERCMLMQQAKQVHTPGPSALDYSSQQLLQVLELQQKWWTCEEQVSPKYCSPVTPPPISRSTPCYRTFYDEELEASDRFYRKQPQLLQLCYALYNILAARSETVCYFVIVLNHVVSANCLTLVLPVLVFLWAMLSVPRPSKAFWMMAIIYTEVGVPLALLLQISPSPSKLEVHRSKPFHPPNILGVEKKEGYVLYDLLQLLTLFYHRATLKVTTYPESTQVVCAHVDSPVLLYCRCMSAYRPVYQFFRALVQPEYSAVTDVYVLMFLADTVDFIIIVFGFWAFGKYSAATDITSSLSEDQVPEAFLVMVLIQFGTMVIDRALYLRKTVLGKLVFQVVLVFGIHFWMFFILPTVTERRFNQNLVAQLWYFVKCIYFGLSANQIRSGYPTRVLGNFLTKSYNYLNLFLFQGFRLVPFLTELRAVMDWVWTDTTLSLSSWICVEDIYAHCFVLKCWRESEKRYPQPRGQKKKRVVKYGMGGLIVLLLICIVWFPLLFMSLIKSVAGVVNRPLDVSVTITLGGFQVHFSSFTSSYSYVPSALQFLEAYGREDVTLAELQGSSNSLWTISPPSRQYLSHQMKTLFVLNRNLSLGAKAELASGKHVTYLDDQIRLELIELLNGTRTLPVLIHDVFPCFVRAPSDSNAKPIEQLYTEGHYSDILLALERSTNHSREIQEWWIVDQPAMSLIPSGGGASLSHRREVGLWLFVFNDKVSPPSLGFLAGYGIMGLYASVVLVIGKFVREFFSGISHSIMFEELPCVDRILKLCTDIFLVRETGELELEEELYAKLIFLYRSPETLIKWTQR</sequence>
<evidence type="ECO:0000256" key="9">
    <source>
        <dbReference type="ARBA" id="ARBA00023303"/>
    </source>
</evidence>
<evidence type="ECO:0000256" key="4">
    <source>
        <dbReference type="ARBA" id="ARBA00022475"/>
    </source>
</evidence>
<evidence type="ECO:0000259" key="13">
    <source>
        <dbReference type="Pfam" id="PF15917"/>
    </source>
</evidence>
<comment type="subcellular location">
    <subcellularLocation>
        <location evidence="1">Cell membrane</location>
        <topology evidence="1">Multi-pass membrane protein</topology>
    </subcellularLocation>
</comment>
<feature type="domain" description="Piezo THU9 and anchor" evidence="16">
    <location>
        <begin position="1345"/>
        <end position="1582"/>
    </location>
</feature>
<feature type="transmembrane region" description="Helical" evidence="11">
    <location>
        <begin position="646"/>
        <end position="668"/>
    </location>
</feature>
<keyword evidence="6 11" id="KW-1133">Transmembrane helix</keyword>
<feature type="transmembrane region" description="Helical" evidence="11">
    <location>
        <begin position="1390"/>
        <end position="1409"/>
    </location>
</feature>
<feature type="transmembrane region" description="Helical" evidence="11">
    <location>
        <begin position="594"/>
        <end position="612"/>
    </location>
</feature>
<dbReference type="Pfam" id="PF24874">
    <property type="entry name" value="Piezo_THU9_anchor"/>
    <property type="match status" value="1"/>
</dbReference>
<reference evidence="17" key="2">
    <citation type="submission" date="2025-09" db="UniProtKB">
        <authorList>
            <consortium name="Ensembl"/>
        </authorList>
    </citation>
    <scope>IDENTIFICATION</scope>
</reference>
<accession>A0A7N8WWD9</accession>
<feature type="transmembrane region" description="Helical" evidence="11">
    <location>
        <begin position="1448"/>
        <end position="1466"/>
    </location>
</feature>
<feature type="transmembrane region" description="Helical" evidence="11">
    <location>
        <begin position="618"/>
        <end position="634"/>
    </location>
</feature>
<feature type="transmembrane region" description="Helical" evidence="11">
    <location>
        <begin position="380"/>
        <end position="401"/>
    </location>
</feature>
<feature type="transmembrane region" description="Helical" evidence="11">
    <location>
        <begin position="815"/>
        <end position="835"/>
    </location>
</feature>
<protein>
    <recommendedName>
        <fullName evidence="19">Piezo-type mechanosensitive ion channel component</fullName>
    </recommendedName>
</protein>
<dbReference type="Pfam" id="PF15917">
    <property type="entry name" value="Piezo_TM25-28"/>
    <property type="match status" value="2"/>
</dbReference>
<feature type="transmembrane region" description="Helical" evidence="11">
    <location>
        <begin position="166"/>
        <end position="184"/>
    </location>
</feature>
<evidence type="ECO:0000313" key="18">
    <source>
        <dbReference type="Proteomes" id="UP000261640"/>
    </source>
</evidence>
<proteinExistence type="inferred from homology"/>
<dbReference type="InterPro" id="IPR056770">
    <property type="entry name" value="Piezo_THU9_anchor"/>
</dbReference>
<dbReference type="GeneTree" id="ENSGT00940000154456"/>
<comment type="similarity">
    <text evidence="2">Belongs to the PIEZO (TC 1.A.75) family.</text>
</comment>
<feature type="transmembrane region" description="Helical" evidence="11">
    <location>
        <begin position="503"/>
        <end position="523"/>
    </location>
</feature>
<evidence type="ECO:0000256" key="3">
    <source>
        <dbReference type="ARBA" id="ARBA00022448"/>
    </source>
</evidence>
<dbReference type="PANTHER" id="PTHR47049:SF6">
    <property type="entry name" value="PIEZO-TYPE MECHANOSENSITIVE ION CHANNEL COMPONENT"/>
    <property type="match status" value="1"/>
</dbReference>
<feature type="transmembrane region" description="Helical" evidence="11">
    <location>
        <begin position="1800"/>
        <end position="1823"/>
    </location>
</feature>
<feature type="transmembrane region" description="Helical" evidence="11">
    <location>
        <begin position="1347"/>
        <end position="1370"/>
    </location>
</feature>
<dbReference type="InParanoid" id="A0A7N8WWD9"/>
<feature type="transmembrane region" description="Helical" evidence="11">
    <location>
        <begin position="1560"/>
        <end position="1584"/>
    </location>
</feature>
<dbReference type="Ensembl" id="ENSMAMT00000041393.1">
    <property type="protein sequence ID" value="ENSMAMP00000041559.1"/>
    <property type="gene ID" value="ENSMAMG00000018543.2"/>
</dbReference>
<dbReference type="Proteomes" id="UP000261640">
    <property type="component" value="Unplaced"/>
</dbReference>
<dbReference type="GO" id="GO:0008381">
    <property type="term" value="F:mechanosensitive monoatomic ion channel activity"/>
    <property type="evidence" value="ECO:0007669"/>
    <property type="project" value="InterPro"/>
</dbReference>
<reference evidence="17" key="1">
    <citation type="submission" date="2025-08" db="UniProtKB">
        <authorList>
            <consortium name="Ensembl"/>
        </authorList>
    </citation>
    <scope>IDENTIFICATION</scope>
</reference>
<keyword evidence="8 11" id="KW-0472">Membrane</keyword>
<dbReference type="InterPro" id="IPR056768">
    <property type="entry name" value="THU_Piezo"/>
</dbReference>
<evidence type="ECO:0000256" key="8">
    <source>
        <dbReference type="ARBA" id="ARBA00023136"/>
    </source>
</evidence>
<feature type="domain" description="Piezo non-specific cation channel cap" evidence="12">
    <location>
        <begin position="1609"/>
        <end position="1886"/>
    </location>
</feature>
<feature type="region of interest" description="Disordered" evidence="10">
    <location>
        <begin position="974"/>
        <end position="993"/>
    </location>
</feature>
<dbReference type="PANTHER" id="PTHR47049">
    <property type="entry name" value="PIEZO-TYPE MECHANOSENSITIVE ION CHANNEL HOMOLOG"/>
    <property type="match status" value="1"/>
</dbReference>
<dbReference type="InterPro" id="IPR031334">
    <property type="entry name" value="Piezo_cap_dom"/>
</dbReference>
<feature type="transmembrane region" description="Helical" evidence="11">
    <location>
        <begin position="234"/>
        <end position="252"/>
    </location>
</feature>
<dbReference type="Pfam" id="PF24871">
    <property type="entry name" value="Piezo_TM1-24"/>
    <property type="match status" value="1"/>
</dbReference>
<feature type="transmembrane region" description="Helical" evidence="11">
    <location>
        <begin position="264"/>
        <end position="291"/>
    </location>
</feature>
<feature type="domain" description="Piezo transmembrane helical unit" evidence="14">
    <location>
        <begin position="1185"/>
        <end position="1298"/>
    </location>
</feature>
<evidence type="ECO:0000256" key="7">
    <source>
        <dbReference type="ARBA" id="ARBA00023065"/>
    </source>
</evidence>
<evidence type="ECO:0000259" key="16">
    <source>
        <dbReference type="Pfam" id="PF24874"/>
    </source>
</evidence>
<dbReference type="Pfam" id="PF12166">
    <property type="entry name" value="Piezo_cap"/>
    <property type="match status" value="1"/>
</dbReference>
<feature type="transmembrane region" description="Helical" evidence="11">
    <location>
        <begin position="1418"/>
        <end position="1436"/>
    </location>
</feature>
<dbReference type="InterPro" id="IPR056769">
    <property type="entry name" value="Piezo_TM1-24"/>
</dbReference>
<feature type="transmembrane region" description="Helical" evidence="11">
    <location>
        <begin position="196"/>
        <end position="214"/>
    </location>
</feature>
<feature type="transmembrane region" description="Helical" evidence="11">
    <location>
        <begin position="760"/>
        <end position="779"/>
    </location>
</feature>
<keyword evidence="3" id="KW-0813">Transport</keyword>
<evidence type="ECO:0000259" key="14">
    <source>
        <dbReference type="Pfam" id="PF23188"/>
    </source>
</evidence>